<evidence type="ECO:0000313" key="2">
    <source>
        <dbReference type="EMBL" id="QRC99943.1"/>
    </source>
</evidence>
<evidence type="ECO:0008006" key="4">
    <source>
        <dbReference type="Google" id="ProtNLM"/>
    </source>
</evidence>
<proteinExistence type="predicted"/>
<sequence>MFTADLSWSGPNTETVGERRERKARERSSVAGSVTTSTSSRSSISGERELWWTSGLKKAKGIKSTILRPSSHHSTRSQTTIRSAQTNQDLQQPHSLKDPTLQPSWTYASTLSTNLPSGAPFDLPLHEVPELDGDSSSRRTNSTEARFSPQERPWEVRTPVNVDIIEEDSQYHARTSGSYHESEGRGNSFATSRDEDFITSPSPCVPAKAKRRPPPVVVDKSLEFEALRLHDSIEPAAAVAEIKSPVFSAHRSTNRAIECPPISEWESLAPRGTPQKMHVSPRSTSNKVAVAHSSTLELTRFQKFIRRMESAGPQIVLDRLKEEWQVNPGEEVDEQLALEKQLWLLTGFQMQNVRNAGVTPKPSCDTGRILELYGNLSEVFQMSAMYPRHTVHFLTNQSRRPVTLPANVSYLTVRDCGAVPLPYPENYFAHIRASTLPSLVSSSKLPELFRECYKLLAPGGLLEVRIMDAAPVRRTAGPLLRTWIDDRLSVNLERLFRCSKPCSLVPTWLADAGFDMVHSDSSSSVTLPCAIGSASTDVTKELSTVIGREMWRDVWGPFVDDVPGESRWWWEDEDIVQECLERKTVLECRAIYAYRK</sequence>
<evidence type="ECO:0000313" key="3">
    <source>
        <dbReference type="Proteomes" id="UP000663193"/>
    </source>
</evidence>
<feature type="region of interest" description="Disordered" evidence="1">
    <location>
        <begin position="118"/>
        <end position="152"/>
    </location>
</feature>
<feature type="region of interest" description="Disordered" evidence="1">
    <location>
        <begin position="63"/>
        <end position="103"/>
    </location>
</feature>
<dbReference type="EMBL" id="CP069032">
    <property type="protein sequence ID" value="QRC99943.1"/>
    <property type="molecule type" value="Genomic_DNA"/>
</dbReference>
<feature type="region of interest" description="Disordered" evidence="1">
    <location>
        <begin position="171"/>
        <end position="212"/>
    </location>
</feature>
<feature type="compositionally biased region" description="Basic and acidic residues" evidence="1">
    <location>
        <begin position="16"/>
        <end position="28"/>
    </location>
</feature>
<dbReference type="Gene3D" id="3.40.50.150">
    <property type="entry name" value="Vaccinia Virus protein VP39"/>
    <property type="match status" value="1"/>
</dbReference>
<keyword evidence="3" id="KW-1185">Reference proteome</keyword>
<dbReference type="Proteomes" id="UP000663193">
    <property type="component" value="Chromosome 10"/>
</dbReference>
<feature type="region of interest" description="Disordered" evidence="1">
    <location>
        <begin position="1"/>
        <end position="46"/>
    </location>
</feature>
<dbReference type="InterPro" id="IPR029063">
    <property type="entry name" value="SAM-dependent_MTases_sf"/>
</dbReference>
<feature type="compositionally biased region" description="Low complexity" evidence="1">
    <location>
        <begin position="29"/>
        <end position="45"/>
    </location>
</feature>
<protein>
    <recommendedName>
        <fullName evidence="4">Methyltransferase type 11 domain-containing protein</fullName>
    </recommendedName>
</protein>
<organism evidence="2 3">
    <name type="scientific">Phaeosphaeria nodorum (strain SN15 / ATCC MYA-4574 / FGSC 10173)</name>
    <name type="common">Glume blotch fungus</name>
    <name type="synonym">Parastagonospora nodorum</name>
    <dbReference type="NCBI Taxonomy" id="321614"/>
    <lineage>
        <taxon>Eukaryota</taxon>
        <taxon>Fungi</taxon>
        <taxon>Dikarya</taxon>
        <taxon>Ascomycota</taxon>
        <taxon>Pezizomycotina</taxon>
        <taxon>Dothideomycetes</taxon>
        <taxon>Pleosporomycetidae</taxon>
        <taxon>Pleosporales</taxon>
        <taxon>Pleosporineae</taxon>
        <taxon>Phaeosphaeriaceae</taxon>
        <taxon>Parastagonospora</taxon>
    </lineage>
</organism>
<evidence type="ECO:0000256" key="1">
    <source>
        <dbReference type="SAM" id="MobiDB-lite"/>
    </source>
</evidence>
<feature type="compositionally biased region" description="Polar residues" evidence="1">
    <location>
        <begin position="76"/>
        <end position="94"/>
    </location>
</feature>
<gene>
    <name evidence="2" type="ORF">JI435_068660</name>
</gene>
<accession>A0A7U2I331</accession>
<dbReference type="VEuPathDB" id="FungiDB:JI435_068660"/>
<reference evidence="3" key="1">
    <citation type="journal article" date="2021" name="BMC Genomics">
        <title>Chromosome-level genome assembly and manually-curated proteome of model necrotroph Parastagonospora nodorum Sn15 reveals a genome-wide trove of candidate effector homologs, and redundancy of virulence-related functions within an accessory chromosome.</title>
        <authorList>
            <person name="Bertazzoni S."/>
            <person name="Jones D.A.B."/>
            <person name="Phan H.T."/>
            <person name="Tan K.-C."/>
            <person name="Hane J.K."/>
        </authorList>
    </citation>
    <scope>NUCLEOTIDE SEQUENCE [LARGE SCALE GENOMIC DNA]</scope>
    <source>
        <strain evidence="3">SN15 / ATCC MYA-4574 / FGSC 10173)</strain>
    </source>
</reference>
<dbReference type="SUPFAM" id="SSF53335">
    <property type="entry name" value="S-adenosyl-L-methionine-dependent methyltransferases"/>
    <property type="match status" value="1"/>
</dbReference>
<dbReference type="AlphaFoldDB" id="A0A7U2I331"/>
<name>A0A7U2I331_PHANO</name>
<dbReference type="OrthoDB" id="3902588at2759"/>